<sequence>MVEAIAKAIEDGKKIIEKKSKIEERNNKEQTEIGKRNDDANQKEFIDLTTRHDDQSRVRNETGSRSASTFEKLDKVPSEQLTEVLNHPEPPPKEAEAQNTRAHNEIHAQRVESGLSEENFVMRLQKETRFGDTTDMPPLSDLISSFEGLSKDLVMVMQRFRESTARLPRNESNVGGTGVMPGTNEPRFGATQAMQSPKELDLAMPPLHSALTGHGSNYVNAFRRDLLDGRLISLNESQIEDILNGKRTLAARDGAQVFATSNKIPGFNIKMVIKKLHIDRDDLDTMRSITNARLASRILHYGIVPLIAFHDALHEDQSRTHGFFYFVSPYFEGGDLMTAIAEDTNALLRKETSRVRMSQRTRLKIINQVASAICYLHTPVGDFRHGVLHMNIKSSNIVLDMNNNARLINFGLEREMKEPDSQRFVTSSPLAGTVGYFPTTTCKGLTKFHDYHYFGTTIWKRHVWTPLLDLAQRCVESLIQHAAAKTFQISDMLKELDSLMRGVDERSWTRSPGLECEMCLVNQADEPGKEDNKMWCKVQNAFEKLNKQNLKTLIVVYSGNYGFQTRQKNAKIRNQSIDLPKSVTGSAIEDNVSLFKLSENELMKDVELSNEVQKLTTVDKIVLFDCYADIRSAFKGKTVVQFNSSTSMTSAVPVNIKKKESTYIGALIKALTASEGTKHELYEHTDCTRCKDIADTLFIGNFLTVNSLQTFIESYIEHTDMMIHREIPSVSVQNLSSIDAILAYRYQFPLVPVQVKIKTPKGVVGEIELTHLNYFDNVNQLREFLLRRILGNDESTKYLVIKEDQMTACAAAVSIGLETGTPENHLKEIKSLEQVTSAWKARIPLIAQLRNVSKIGFQNYDAADIVSPNDVEDIFKEVSSVPPDLCSHNPSEDEERFIVDANNLGRCVDKLEKRRGNEQGRLDKVFFDFYQSLDIIDSFLRNKHEDVSDVKVHIVFPKNNVEGVRKFWPFIYYHLE</sequence>
<dbReference type="Gene3D" id="1.10.510.10">
    <property type="entry name" value="Transferase(Phosphotransferase) domain 1"/>
    <property type="match status" value="1"/>
</dbReference>
<dbReference type="SMART" id="SM00220">
    <property type="entry name" value="S_TKc"/>
    <property type="match status" value="1"/>
</dbReference>
<dbReference type="InterPro" id="IPR000719">
    <property type="entry name" value="Prot_kinase_dom"/>
</dbReference>
<feature type="compositionally biased region" description="Basic and acidic residues" evidence="3">
    <location>
        <begin position="90"/>
        <end position="103"/>
    </location>
</feature>
<dbReference type="Proteomes" id="UP001164746">
    <property type="component" value="Chromosome 4"/>
</dbReference>
<dbReference type="Pfam" id="PF00069">
    <property type="entry name" value="Pkinase"/>
    <property type="match status" value="1"/>
</dbReference>
<keyword evidence="6" id="KW-1185">Reference proteome</keyword>
<evidence type="ECO:0000259" key="4">
    <source>
        <dbReference type="PROSITE" id="PS50011"/>
    </source>
</evidence>
<accession>A0ABY7DZ07</accession>
<gene>
    <name evidence="5" type="ORF">MAR_008458</name>
</gene>
<dbReference type="EMBL" id="CP111015">
    <property type="protein sequence ID" value="WAR01900.1"/>
    <property type="molecule type" value="Genomic_DNA"/>
</dbReference>
<feature type="compositionally biased region" description="Basic and acidic residues" evidence="3">
    <location>
        <begin position="21"/>
        <end position="62"/>
    </location>
</feature>
<dbReference type="PROSITE" id="PS50011">
    <property type="entry name" value="PROTEIN_KINASE_DOM"/>
    <property type="match status" value="1"/>
</dbReference>
<dbReference type="PANTHER" id="PTHR27001:SF931">
    <property type="entry name" value="OS11G0664100 PROTEIN"/>
    <property type="match status" value="1"/>
</dbReference>
<feature type="region of interest" description="Disordered" evidence="3">
    <location>
        <begin position="21"/>
        <end position="103"/>
    </location>
</feature>
<evidence type="ECO:0000313" key="6">
    <source>
        <dbReference type="Proteomes" id="UP001164746"/>
    </source>
</evidence>
<name>A0ABY7DZ07_MYAAR</name>
<evidence type="ECO:0000256" key="1">
    <source>
        <dbReference type="ARBA" id="ARBA00022741"/>
    </source>
</evidence>
<dbReference type="SUPFAM" id="SSF56112">
    <property type="entry name" value="Protein kinase-like (PK-like)"/>
    <property type="match status" value="1"/>
</dbReference>
<reference evidence="5" key="1">
    <citation type="submission" date="2022-11" db="EMBL/GenBank/DDBJ databases">
        <title>Centuries of genome instability and evolution in soft-shell clam transmissible cancer (bioRxiv).</title>
        <authorList>
            <person name="Hart S.F.M."/>
            <person name="Yonemitsu M.A."/>
            <person name="Giersch R.M."/>
            <person name="Beal B.F."/>
            <person name="Arriagada G."/>
            <person name="Davis B.W."/>
            <person name="Ostrander E.A."/>
            <person name="Goff S.P."/>
            <person name="Metzger M.J."/>
        </authorList>
    </citation>
    <scope>NUCLEOTIDE SEQUENCE</scope>
    <source>
        <strain evidence="5">MELC-2E11</strain>
        <tissue evidence="5">Siphon/mantle</tissue>
    </source>
</reference>
<evidence type="ECO:0000313" key="5">
    <source>
        <dbReference type="EMBL" id="WAR01900.1"/>
    </source>
</evidence>
<keyword evidence="1" id="KW-0547">Nucleotide-binding</keyword>
<feature type="domain" description="Protein kinase" evidence="4">
    <location>
        <begin position="243"/>
        <end position="603"/>
    </location>
</feature>
<organism evidence="5 6">
    <name type="scientific">Mya arenaria</name>
    <name type="common">Soft-shell clam</name>
    <dbReference type="NCBI Taxonomy" id="6604"/>
    <lineage>
        <taxon>Eukaryota</taxon>
        <taxon>Metazoa</taxon>
        <taxon>Spiralia</taxon>
        <taxon>Lophotrochozoa</taxon>
        <taxon>Mollusca</taxon>
        <taxon>Bivalvia</taxon>
        <taxon>Autobranchia</taxon>
        <taxon>Heteroconchia</taxon>
        <taxon>Euheterodonta</taxon>
        <taxon>Imparidentia</taxon>
        <taxon>Neoheterodontei</taxon>
        <taxon>Myida</taxon>
        <taxon>Myoidea</taxon>
        <taxon>Myidae</taxon>
        <taxon>Mya</taxon>
    </lineage>
</organism>
<keyword evidence="2" id="KW-0067">ATP-binding</keyword>
<dbReference type="PANTHER" id="PTHR27001">
    <property type="entry name" value="OS01G0253100 PROTEIN"/>
    <property type="match status" value="1"/>
</dbReference>
<protein>
    <submittedName>
        <fullName evidence="5">Y1105-like protein</fullName>
    </submittedName>
</protein>
<evidence type="ECO:0000256" key="3">
    <source>
        <dbReference type="SAM" id="MobiDB-lite"/>
    </source>
</evidence>
<evidence type="ECO:0000256" key="2">
    <source>
        <dbReference type="ARBA" id="ARBA00022840"/>
    </source>
</evidence>
<proteinExistence type="predicted"/>
<dbReference type="InterPro" id="IPR011009">
    <property type="entry name" value="Kinase-like_dom_sf"/>
</dbReference>